<proteinExistence type="predicted"/>
<protein>
    <submittedName>
        <fullName evidence="1">Uncharacterized protein</fullName>
    </submittedName>
</protein>
<comment type="caution">
    <text evidence="1">The sequence shown here is derived from an EMBL/GenBank/DDBJ whole genome shotgun (WGS) entry which is preliminary data.</text>
</comment>
<evidence type="ECO:0000313" key="2">
    <source>
        <dbReference type="Proteomes" id="UP001358586"/>
    </source>
</evidence>
<accession>A0ABR0MA83</accession>
<evidence type="ECO:0000313" key="1">
    <source>
        <dbReference type="EMBL" id="KAK5770159.1"/>
    </source>
</evidence>
<dbReference type="Proteomes" id="UP001358586">
    <property type="component" value="Chromosome 13"/>
</dbReference>
<sequence>MDVMIVLRAIGKYCFAFRECLLLGGCKPECCPREHSFKDVLVAHAERLQSEVNKRRRHFSSGGKRDQREEFPFVSHTEALAPPTPLSMAFPRGLGLQTISLLVASLFTSNKEK</sequence>
<gene>
    <name evidence="1" type="ORF">PVK06_046309</name>
</gene>
<name>A0ABR0MA83_GOSAR</name>
<dbReference type="EMBL" id="JARKNE010000013">
    <property type="protein sequence ID" value="KAK5770159.1"/>
    <property type="molecule type" value="Genomic_DNA"/>
</dbReference>
<keyword evidence="2" id="KW-1185">Reference proteome</keyword>
<organism evidence="1 2">
    <name type="scientific">Gossypium arboreum</name>
    <name type="common">Tree cotton</name>
    <name type="synonym">Gossypium nanking</name>
    <dbReference type="NCBI Taxonomy" id="29729"/>
    <lineage>
        <taxon>Eukaryota</taxon>
        <taxon>Viridiplantae</taxon>
        <taxon>Streptophyta</taxon>
        <taxon>Embryophyta</taxon>
        <taxon>Tracheophyta</taxon>
        <taxon>Spermatophyta</taxon>
        <taxon>Magnoliopsida</taxon>
        <taxon>eudicotyledons</taxon>
        <taxon>Gunneridae</taxon>
        <taxon>Pentapetalae</taxon>
        <taxon>rosids</taxon>
        <taxon>malvids</taxon>
        <taxon>Malvales</taxon>
        <taxon>Malvaceae</taxon>
        <taxon>Malvoideae</taxon>
        <taxon>Gossypium</taxon>
    </lineage>
</organism>
<reference evidence="1 2" key="1">
    <citation type="submission" date="2023-03" db="EMBL/GenBank/DDBJ databases">
        <title>WGS of Gossypium arboreum.</title>
        <authorList>
            <person name="Yu D."/>
        </authorList>
    </citation>
    <scope>NUCLEOTIDE SEQUENCE [LARGE SCALE GENOMIC DNA]</scope>
    <source>
        <tissue evidence="1">Leaf</tissue>
    </source>
</reference>